<feature type="compositionally biased region" description="Basic and acidic residues" evidence="1">
    <location>
        <begin position="85"/>
        <end position="99"/>
    </location>
</feature>
<feature type="transmembrane region" description="Helical" evidence="2">
    <location>
        <begin position="183"/>
        <end position="205"/>
    </location>
</feature>
<evidence type="ECO:0000256" key="2">
    <source>
        <dbReference type="SAM" id="Phobius"/>
    </source>
</evidence>
<keyword evidence="2" id="KW-1133">Transmembrane helix</keyword>
<feature type="region of interest" description="Disordered" evidence="1">
    <location>
        <begin position="1"/>
        <end position="173"/>
    </location>
</feature>
<gene>
    <name evidence="3" type="ORF">ECLFYP2_00526</name>
</gene>
<reference evidence="3" key="1">
    <citation type="submission" date="2019-11" db="EMBL/GenBank/DDBJ databases">
        <authorList>
            <person name="Feng L."/>
        </authorList>
    </citation>
    <scope>NUCLEOTIDE SEQUENCE</scope>
    <source>
        <strain evidence="3">ECasseliflavusLFYP2</strain>
    </source>
</reference>
<feature type="compositionally biased region" description="Basic and acidic residues" evidence="1">
    <location>
        <begin position="23"/>
        <end position="38"/>
    </location>
</feature>
<sequence>MSNQSQAPRRKKRPPQPAKREKKREQPEDTPRNPRIEKFQAQGKQASPSSGKKRPKKPPQKEPTGQAPAKKKRKKAAGTANRPKLPTEKQHPSKQKERAAASTTSEAPRKKKKRPPQQARPSQRNEQGKTKKSSNPNAKSKGTHKQGKKPAEVSQKRPTPQKGKAATKKPTAKKKSGDLVLKIIYLIFLVCSMTVLFTFIGLYVADQNEMTVFNHRVVRLSDNGMANLDSSALRTQDLIILREQAFTQVQPNGIGVFTNSSGTGYIARRVLSIEADEEQGYHLSVIGDGQAFGEEAIEADRFVGEVSMSINHVADVFRFIDQNLILSIIFCVSLIALFILLGIYLFT</sequence>
<dbReference type="AlphaFoldDB" id="A0A6N3FTD2"/>
<keyword evidence="2" id="KW-0812">Transmembrane</keyword>
<dbReference type="RefSeq" id="WP_421758455.1">
    <property type="nucleotide sequence ID" value="NZ_CACRTX010000016.1"/>
</dbReference>
<proteinExistence type="predicted"/>
<accession>A0A6N3FTD2</accession>
<protein>
    <recommendedName>
        <fullName evidence="4">Signal peptidase I</fullName>
    </recommendedName>
</protein>
<keyword evidence="2" id="KW-0472">Membrane</keyword>
<name>A0A6N3FTD2_ENTCA</name>
<dbReference type="EMBL" id="CACRTX010000016">
    <property type="protein sequence ID" value="VYU54899.1"/>
    <property type="molecule type" value="Genomic_DNA"/>
</dbReference>
<evidence type="ECO:0000256" key="1">
    <source>
        <dbReference type="SAM" id="MobiDB-lite"/>
    </source>
</evidence>
<feature type="transmembrane region" description="Helical" evidence="2">
    <location>
        <begin position="324"/>
        <end position="346"/>
    </location>
</feature>
<evidence type="ECO:0008006" key="4">
    <source>
        <dbReference type="Google" id="ProtNLM"/>
    </source>
</evidence>
<evidence type="ECO:0000313" key="3">
    <source>
        <dbReference type="EMBL" id="VYU54899.1"/>
    </source>
</evidence>
<organism evidence="3">
    <name type="scientific">Enterococcus casseliflavus</name>
    <name type="common">Enterococcus flavescens</name>
    <dbReference type="NCBI Taxonomy" id="37734"/>
    <lineage>
        <taxon>Bacteria</taxon>
        <taxon>Bacillati</taxon>
        <taxon>Bacillota</taxon>
        <taxon>Bacilli</taxon>
        <taxon>Lactobacillales</taxon>
        <taxon>Enterococcaceae</taxon>
        <taxon>Enterococcus</taxon>
    </lineage>
</organism>